<dbReference type="Proteomes" id="UP000249393">
    <property type="component" value="Unassembled WGS sequence"/>
</dbReference>
<comment type="caution">
    <text evidence="1">The sequence shown here is derived from an EMBL/GenBank/DDBJ whole genome shotgun (WGS) entry which is preliminary data.</text>
</comment>
<dbReference type="EMBL" id="QFQZ01000015">
    <property type="protein sequence ID" value="PZR35518.1"/>
    <property type="molecule type" value="Genomic_DNA"/>
</dbReference>
<sequence length="106" mass="12575">MFSRLITFFRRLDPAWEYSLRFAPAVDDFSWAQILDERMQGPQNGSYLVTACGGLVVLAEYGRKTLAREHLIRAVVQSRTVRRFFTYNGWRLRLWCEARLRRLSSR</sequence>
<proteinExistence type="predicted"/>
<organism evidence="1 2">
    <name type="scientific">Caulobacter segnis</name>
    <dbReference type="NCBI Taxonomy" id="88688"/>
    <lineage>
        <taxon>Bacteria</taxon>
        <taxon>Pseudomonadati</taxon>
        <taxon>Pseudomonadota</taxon>
        <taxon>Alphaproteobacteria</taxon>
        <taxon>Caulobacterales</taxon>
        <taxon>Caulobacteraceae</taxon>
        <taxon>Caulobacter</taxon>
    </lineage>
</organism>
<gene>
    <name evidence="1" type="ORF">DI526_07095</name>
</gene>
<accession>A0A2W5WND9</accession>
<evidence type="ECO:0000313" key="2">
    <source>
        <dbReference type="Proteomes" id="UP000249393"/>
    </source>
</evidence>
<dbReference type="AlphaFoldDB" id="A0A2W5WND9"/>
<protein>
    <submittedName>
        <fullName evidence="1">Uncharacterized protein</fullName>
    </submittedName>
</protein>
<dbReference type="RefSeq" id="WP_304275970.1">
    <property type="nucleotide sequence ID" value="NZ_QFQZ01000015.1"/>
</dbReference>
<reference evidence="1 2" key="1">
    <citation type="submission" date="2017-08" db="EMBL/GenBank/DDBJ databases">
        <title>Infants hospitalized years apart are colonized by the same room-sourced microbial strains.</title>
        <authorList>
            <person name="Brooks B."/>
            <person name="Olm M.R."/>
            <person name="Firek B.A."/>
            <person name="Baker R."/>
            <person name="Thomas B.C."/>
            <person name="Morowitz M.J."/>
            <person name="Banfield J.F."/>
        </authorList>
    </citation>
    <scope>NUCLEOTIDE SEQUENCE [LARGE SCALE GENOMIC DNA]</scope>
    <source>
        <strain evidence="1">S2_003_000_R2_4</strain>
    </source>
</reference>
<evidence type="ECO:0000313" key="1">
    <source>
        <dbReference type="EMBL" id="PZR35518.1"/>
    </source>
</evidence>
<name>A0A2W5WND9_9CAUL</name>